<name>A0ABD0ZXF9_CARAN</name>
<dbReference type="PANTHER" id="PTHR47864">
    <property type="entry name" value="TRANSMEMBRANE PROTEIN"/>
    <property type="match status" value="1"/>
</dbReference>
<comment type="caution">
    <text evidence="2">The sequence shown here is derived from an EMBL/GenBank/DDBJ whole genome shotgun (WGS) entry which is preliminary data.</text>
</comment>
<evidence type="ECO:0000259" key="1">
    <source>
        <dbReference type="Pfam" id="PF12776"/>
    </source>
</evidence>
<dbReference type="Pfam" id="PF12776">
    <property type="entry name" value="Myb_DNA-bind_3"/>
    <property type="match status" value="1"/>
</dbReference>
<dbReference type="AlphaFoldDB" id="A0ABD0ZXF9"/>
<dbReference type="EMBL" id="JBANAX010000857">
    <property type="protein sequence ID" value="KAL1191296.1"/>
    <property type="molecule type" value="Genomic_DNA"/>
</dbReference>
<sequence>MGDSQQDRGKGQYIQWSPQESKTLINLLLDGVAQGWRDVNGVFSKFTVERRILPALNQTQGFSSGFGWDPNTKRFTASNEVWDNYFMVNFIMH</sequence>
<feature type="domain" description="Myb/SANT-like" evidence="1">
    <location>
        <begin position="64"/>
        <end position="85"/>
    </location>
</feature>
<protein>
    <recommendedName>
        <fullName evidence="1">Myb/SANT-like domain-containing protein</fullName>
    </recommendedName>
</protein>
<keyword evidence="3" id="KW-1185">Reference proteome</keyword>
<dbReference type="Proteomes" id="UP001558713">
    <property type="component" value="Unassembled WGS sequence"/>
</dbReference>
<accession>A0ABD0ZXF9</accession>
<gene>
    <name evidence="2" type="ORF">V5N11_008297</name>
</gene>
<organism evidence="2 3">
    <name type="scientific">Cardamine amara subsp. amara</name>
    <dbReference type="NCBI Taxonomy" id="228776"/>
    <lineage>
        <taxon>Eukaryota</taxon>
        <taxon>Viridiplantae</taxon>
        <taxon>Streptophyta</taxon>
        <taxon>Embryophyta</taxon>
        <taxon>Tracheophyta</taxon>
        <taxon>Spermatophyta</taxon>
        <taxon>Magnoliopsida</taxon>
        <taxon>eudicotyledons</taxon>
        <taxon>Gunneridae</taxon>
        <taxon>Pentapetalae</taxon>
        <taxon>rosids</taxon>
        <taxon>malvids</taxon>
        <taxon>Brassicales</taxon>
        <taxon>Brassicaceae</taxon>
        <taxon>Cardamineae</taxon>
        <taxon>Cardamine</taxon>
    </lineage>
</organism>
<reference evidence="2 3" key="1">
    <citation type="submission" date="2024-04" db="EMBL/GenBank/DDBJ databases">
        <title>Genome assembly C_amara_ONT_v2.</title>
        <authorList>
            <person name="Yant L."/>
            <person name="Moore C."/>
            <person name="Slenker M."/>
        </authorList>
    </citation>
    <scope>NUCLEOTIDE SEQUENCE [LARGE SCALE GENOMIC DNA]</scope>
    <source>
        <tissue evidence="2">Leaf</tissue>
    </source>
</reference>
<dbReference type="InterPro" id="IPR024752">
    <property type="entry name" value="Myb/SANT-like_dom"/>
</dbReference>
<dbReference type="InterPro" id="IPR055314">
    <property type="entry name" value="At2g29880-like"/>
</dbReference>
<evidence type="ECO:0000313" key="2">
    <source>
        <dbReference type="EMBL" id="KAL1191296.1"/>
    </source>
</evidence>
<evidence type="ECO:0000313" key="3">
    <source>
        <dbReference type="Proteomes" id="UP001558713"/>
    </source>
</evidence>
<proteinExistence type="predicted"/>
<dbReference type="PANTHER" id="PTHR47864:SF7">
    <property type="entry name" value="MYB_SANT-LIKE DOMAIN-CONTAINING PROTEIN"/>
    <property type="match status" value="1"/>
</dbReference>